<feature type="signal peptide" evidence="11">
    <location>
        <begin position="1"/>
        <end position="19"/>
    </location>
</feature>
<dbReference type="Pfam" id="PF01392">
    <property type="entry name" value="Fz"/>
    <property type="match status" value="1"/>
</dbReference>
<dbReference type="PROSITE" id="PS50038">
    <property type="entry name" value="FZ"/>
    <property type="match status" value="1"/>
</dbReference>
<evidence type="ECO:0000256" key="3">
    <source>
        <dbReference type="ARBA" id="ARBA00022473"/>
    </source>
</evidence>
<comment type="caution">
    <text evidence="9">Lacks conserved residue(s) required for the propagation of feature annotation.</text>
</comment>
<dbReference type="AlphaFoldDB" id="A0A7I8WC62"/>
<keyword evidence="11" id="KW-0732">Signal</keyword>
<sequence length="543" mass="62042">MKIVLVTLIFFEFLVSLHSSSFGSKKCERITIKLCKDMPYNETRLPNILGHTTQYEAGNELHHYYPLIKMGCSPYLKVFLCTLLSPVCSNYTQTLKPCKSLCLAAKRKCVDVMKSFGSDWPSYMDCSLFPTPDKEVCVSQNETKHHYQPNTPNMTFGGRKFRCPPQLTVPPRFGYKLRVGNIEAKDCGLPCSQEQDYFYGTREESIRKRNFAKVWIFVWSILCSISTLFTSLTFVIDRARFKYPERPIIFLSACYFMVSICYVIGFFLKDKAVCSGPFRNKLEEIDEIQLSLPLITQGTKLAGCTILFMIIYFFSMASCVWWVVLAFTWFLAAGLKWGHEPIESNAHFFHILAWVVPAVKTIAILAMGQIDGDILSGVCFTGLSNLDTLRGFIITPLLVYLVLGTSFLLAGFVSLCRIRTAMKADGSRTDKLDKLIMRIGVFSVLYTLPAVIVIVCHFYEHNNRLSWMESWHARACQMGFSCPLTKDKLSKPEFTYFMLKYLMMLIVGVTSGFWIWSTKTLNSWKNAYHKLFSGRKLITEANV</sequence>
<evidence type="ECO:0000313" key="15">
    <source>
        <dbReference type="Proteomes" id="UP000549394"/>
    </source>
</evidence>
<dbReference type="Gene3D" id="1.10.2000.10">
    <property type="entry name" value="Frizzled cysteine-rich domain"/>
    <property type="match status" value="1"/>
</dbReference>
<proteinExistence type="inferred from homology"/>
<feature type="domain" description="G-protein coupled receptors family 2 profile 2" evidence="13">
    <location>
        <begin position="212"/>
        <end position="523"/>
    </location>
</feature>
<keyword evidence="5 10" id="KW-1133">Transmembrane helix</keyword>
<dbReference type="OrthoDB" id="10053709at2759"/>
<feature type="transmembrane region" description="Helical" evidence="10">
    <location>
        <begin position="306"/>
        <end position="335"/>
    </location>
</feature>
<dbReference type="EMBL" id="CAJFCJ010000028">
    <property type="protein sequence ID" value="CAD5125757.1"/>
    <property type="molecule type" value="Genomic_DNA"/>
</dbReference>
<evidence type="ECO:0000256" key="5">
    <source>
        <dbReference type="ARBA" id="ARBA00022989"/>
    </source>
</evidence>
<feature type="transmembrane region" description="Helical" evidence="10">
    <location>
        <begin position="214"/>
        <end position="236"/>
    </location>
</feature>
<evidence type="ECO:0000256" key="10">
    <source>
        <dbReference type="SAM" id="Phobius"/>
    </source>
</evidence>
<dbReference type="PRINTS" id="PR00489">
    <property type="entry name" value="FRIZZLED"/>
</dbReference>
<dbReference type="GO" id="GO:0035567">
    <property type="term" value="P:non-canonical Wnt signaling pathway"/>
    <property type="evidence" value="ECO:0007669"/>
    <property type="project" value="TreeGrafter"/>
</dbReference>
<feature type="transmembrane region" description="Helical" evidence="10">
    <location>
        <begin position="435"/>
        <end position="460"/>
    </location>
</feature>
<evidence type="ECO:0000259" key="13">
    <source>
        <dbReference type="PROSITE" id="PS50261"/>
    </source>
</evidence>
<keyword evidence="8" id="KW-0675">Receptor</keyword>
<dbReference type="InterPro" id="IPR036790">
    <property type="entry name" value="Frizzled_dom_sf"/>
</dbReference>
<keyword evidence="7 9" id="KW-1015">Disulfide bond</keyword>
<dbReference type="SUPFAM" id="SSF63501">
    <property type="entry name" value="Frizzled cysteine-rich domain"/>
    <property type="match status" value="1"/>
</dbReference>
<gene>
    <name evidence="14" type="ORF">DGYR_LOCUS13081</name>
</gene>
<dbReference type="PROSITE" id="PS50261">
    <property type="entry name" value="G_PROTEIN_RECEP_F2_4"/>
    <property type="match status" value="1"/>
</dbReference>
<keyword evidence="4 10" id="KW-0812">Transmembrane</keyword>
<name>A0A7I8WC62_9ANNE</name>
<feature type="transmembrane region" description="Helical" evidence="10">
    <location>
        <begin position="347"/>
        <end position="370"/>
    </location>
</feature>
<evidence type="ECO:0000313" key="14">
    <source>
        <dbReference type="EMBL" id="CAD5125757.1"/>
    </source>
</evidence>
<dbReference type="Pfam" id="PF01534">
    <property type="entry name" value="Frizzled"/>
    <property type="match status" value="1"/>
</dbReference>
<dbReference type="GO" id="GO:0042813">
    <property type="term" value="F:Wnt receptor activity"/>
    <property type="evidence" value="ECO:0007669"/>
    <property type="project" value="TreeGrafter"/>
</dbReference>
<comment type="subcellular location">
    <subcellularLocation>
        <location evidence="1">Membrane</location>
        <topology evidence="1">Multi-pass membrane protein</topology>
    </subcellularLocation>
</comment>
<evidence type="ECO:0000256" key="7">
    <source>
        <dbReference type="ARBA" id="ARBA00023157"/>
    </source>
</evidence>
<reference evidence="14 15" key="1">
    <citation type="submission" date="2020-08" db="EMBL/GenBank/DDBJ databases">
        <authorList>
            <person name="Hejnol A."/>
        </authorList>
    </citation>
    <scope>NUCLEOTIDE SEQUENCE [LARGE SCALE GENOMIC DNA]</scope>
</reference>
<feature type="domain" description="FZ" evidence="12">
    <location>
        <begin position="22"/>
        <end position="140"/>
    </location>
</feature>
<evidence type="ECO:0000256" key="11">
    <source>
        <dbReference type="SAM" id="SignalP"/>
    </source>
</evidence>
<comment type="similarity">
    <text evidence="2">Belongs to the G-protein coupled receptor Fz/Smo family.</text>
</comment>
<dbReference type="GO" id="GO:0017147">
    <property type="term" value="F:Wnt-protein binding"/>
    <property type="evidence" value="ECO:0007669"/>
    <property type="project" value="TreeGrafter"/>
</dbReference>
<evidence type="ECO:0000256" key="4">
    <source>
        <dbReference type="ARBA" id="ARBA00022692"/>
    </source>
</evidence>
<feature type="disulfide bond" evidence="9">
    <location>
        <begin position="35"/>
        <end position="81"/>
    </location>
</feature>
<evidence type="ECO:0000256" key="2">
    <source>
        <dbReference type="ARBA" id="ARBA00008077"/>
    </source>
</evidence>
<feature type="disulfide bond" evidence="9">
    <location>
        <begin position="27"/>
        <end position="88"/>
    </location>
</feature>
<comment type="caution">
    <text evidence="14">The sequence shown here is derived from an EMBL/GenBank/DDBJ whole genome shotgun (WGS) entry which is preliminary data.</text>
</comment>
<organism evidence="14 15">
    <name type="scientific">Dimorphilus gyrociliatus</name>
    <dbReference type="NCBI Taxonomy" id="2664684"/>
    <lineage>
        <taxon>Eukaryota</taxon>
        <taxon>Metazoa</taxon>
        <taxon>Spiralia</taxon>
        <taxon>Lophotrochozoa</taxon>
        <taxon>Annelida</taxon>
        <taxon>Polychaeta</taxon>
        <taxon>Polychaeta incertae sedis</taxon>
        <taxon>Dinophilidae</taxon>
        <taxon>Dimorphilus</taxon>
    </lineage>
</organism>
<dbReference type="InterPro" id="IPR020067">
    <property type="entry name" value="Frizzled_dom"/>
</dbReference>
<feature type="transmembrane region" description="Helical" evidence="10">
    <location>
        <begin position="248"/>
        <end position="268"/>
    </location>
</feature>
<dbReference type="InterPro" id="IPR000539">
    <property type="entry name" value="Frizzled/Smoothened_7TM"/>
</dbReference>
<evidence type="ECO:0000259" key="12">
    <source>
        <dbReference type="PROSITE" id="PS50038"/>
    </source>
</evidence>
<feature type="disulfide bond" evidence="9">
    <location>
        <begin position="102"/>
        <end position="126"/>
    </location>
</feature>
<dbReference type="Proteomes" id="UP000549394">
    <property type="component" value="Unassembled WGS sequence"/>
</dbReference>
<evidence type="ECO:0000256" key="6">
    <source>
        <dbReference type="ARBA" id="ARBA00023136"/>
    </source>
</evidence>
<dbReference type="Gene3D" id="1.20.1070.10">
    <property type="entry name" value="Rhodopsin 7-helix transmembrane proteins"/>
    <property type="match status" value="1"/>
</dbReference>
<dbReference type="PANTHER" id="PTHR11309">
    <property type="entry name" value="FRIZZLED"/>
    <property type="match status" value="1"/>
</dbReference>
<feature type="transmembrane region" description="Helical" evidence="10">
    <location>
        <begin position="390"/>
        <end position="415"/>
    </location>
</feature>
<feature type="chain" id="PRO_5029601146" evidence="11">
    <location>
        <begin position="20"/>
        <end position="543"/>
    </location>
</feature>
<accession>A0A7I8WC62</accession>
<dbReference type="SMART" id="SM01330">
    <property type="entry name" value="Frizzled"/>
    <property type="match status" value="1"/>
</dbReference>
<evidence type="ECO:0000256" key="9">
    <source>
        <dbReference type="PROSITE-ProRule" id="PRU00090"/>
    </source>
</evidence>
<dbReference type="CDD" id="cd15034">
    <property type="entry name" value="7tmF_FZD1_2_7-like"/>
    <property type="match status" value="1"/>
</dbReference>
<keyword evidence="6 10" id="KW-0472">Membrane</keyword>
<keyword evidence="3" id="KW-0217">Developmental protein</keyword>
<feature type="transmembrane region" description="Helical" evidence="10">
    <location>
        <begin position="494"/>
        <end position="516"/>
    </location>
</feature>
<keyword evidence="15" id="KW-1185">Reference proteome</keyword>
<evidence type="ECO:0000256" key="1">
    <source>
        <dbReference type="ARBA" id="ARBA00004141"/>
    </source>
</evidence>
<dbReference type="InterPro" id="IPR017981">
    <property type="entry name" value="GPCR_2-like_7TM"/>
</dbReference>
<dbReference type="SMART" id="SM00063">
    <property type="entry name" value="FRI"/>
    <property type="match status" value="1"/>
</dbReference>
<dbReference type="InterPro" id="IPR015526">
    <property type="entry name" value="Frizzled/SFRP"/>
</dbReference>
<dbReference type="PANTHER" id="PTHR11309:SF47">
    <property type="entry name" value="FRIZZLED"/>
    <property type="match status" value="1"/>
</dbReference>
<evidence type="ECO:0000256" key="8">
    <source>
        <dbReference type="ARBA" id="ARBA00023170"/>
    </source>
</evidence>
<protein>
    <submittedName>
        <fullName evidence="14">Uncharacterized protein</fullName>
    </submittedName>
</protein>
<dbReference type="GO" id="GO:0060070">
    <property type="term" value="P:canonical Wnt signaling pathway"/>
    <property type="evidence" value="ECO:0007669"/>
    <property type="project" value="TreeGrafter"/>
</dbReference>
<dbReference type="GO" id="GO:0005886">
    <property type="term" value="C:plasma membrane"/>
    <property type="evidence" value="ECO:0007669"/>
    <property type="project" value="TreeGrafter"/>
</dbReference>